<dbReference type="SUPFAM" id="SSF52518">
    <property type="entry name" value="Thiamin diphosphate-binding fold (THDP-binding)"/>
    <property type="match status" value="1"/>
</dbReference>
<dbReference type="GO" id="GO:0004739">
    <property type="term" value="F:pyruvate dehydrogenase (acetyl-transferring) activity"/>
    <property type="evidence" value="ECO:0007669"/>
    <property type="project" value="TreeGrafter"/>
</dbReference>
<dbReference type="InterPro" id="IPR001017">
    <property type="entry name" value="DH_E1"/>
</dbReference>
<evidence type="ECO:0000256" key="3">
    <source>
        <dbReference type="ARBA" id="ARBA00023052"/>
    </source>
</evidence>
<evidence type="ECO:0000256" key="2">
    <source>
        <dbReference type="ARBA" id="ARBA00023002"/>
    </source>
</evidence>
<dbReference type="Gene3D" id="3.40.50.970">
    <property type="match status" value="1"/>
</dbReference>
<evidence type="ECO:0000313" key="6">
    <source>
        <dbReference type="Proteomes" id="UP000005714"/>
    </source>
</evidence>
<proteinExistence type="predicted"/>
<dbReference type="InterPro" id="IPR050642">
    <property type="entry name" value="PDH_E1_Alpha_Subunit"/>
</dbReference>
<keyword evidence="2 5" id="KW-0560">Oxidoreductase</keyword>
<evidence type="ECO:0000256" key="1">
    <source>
        <dbReference type="ARBA" id="ARBA00001964"/>
    </source>
</evidence>
<dbReference type="InterPro" id="IPR029061">
    <property type="entry name" value="THDP-binding"/>
</dbReference>
<dbReference type="OrthoDB" id="9766715at2"/>
<dbReference type="eggNOG" id="COG1071">
    <property type="taxonomic scope" value="Bacteria"/>
</dbReference>
<dbReference type="GO" id="GO:0000287">
    <property type="term" value="F:magnesium ion binding"/>
    <property type="evidence" value="ECO:0007669"/>
    <property type="project" value="UniProtKB-ARBA"/>
</dbReference>
<reference evidence="5 6" key="1">
    <citation type="submission" date="2010-04" db="EMBL/GenBank/DDBJ databases">
        <authorList>
            <person name="Qin X."/>
            <person name="Bachman B."/>
            <person name="Battles P."/>
            <person name="Bell A."/>
            <person name="Bess C."/>
            <person name="Bickham C."/>
            <person name="Chaboub L."/>
            <person name="Chen D."/>
            <person name="Coyle M."/>
            <person name="Deiros D.R."/>
            <person name="Dinh H."/>
            <person name="Forbes L."/>
            <person name="Fowler G."/>
            <person name="Francisco L."/>
            <person name="Fu Q."/>
            <person name="Gubbala S."/>
            <person name="Hale W."/>
            <person name="Han Y."/>
            <person name="Hemphill L."/>
            <person name="Highlander S.K."/>
            <person name="Hirani K."/>
            <person name="Hogues M."/>
            <person name="Jackson L."/>
            <person name="Jakkamsetti A."/>
            <person name="Javaid M."/>
            <person name="Jiang H."/>
            <person name="Korchina V."/>
            <person name="Kovar C."/>
            <person name="Lara F."/>
            <person name="Lee S."/>
            <person name="Mata R."/>
            <person name="Mathew T."/>
            <person name="Moen C."/>
            <person name="Morales K."/>
            <person name="Munidasa M."/>
            <person name="Nazareth L."/>
            <person name="Ngo R."/>
            <person name="Nguyen L."/>
            <person name="Okwuonu G."/>
            <person name="Ongeri F."/>
            <person name="Patil S."/>
            <person name="Petrosino J."/>
            <person name="Pham C."/>
            <person name="Pham P."/>
            <person name="Pu L.-L."/>
            <person name="Puazo M."/>
            <person name="Raj R."/>
            <person name="Reid J."/>
            <person name="Rouhana J."/>
            <person name="Saada N."/>
            <person name="Shang Y."/>
            <person name="Simmons D."/>
            <person name="Thornton R."/>
            <person name="Warren J."/>
            <person name="Weissenberger G."/>
            <person name="Zhang J."/>
            <person name="Zhang L."/>
            <person name="Zhou C."/>
            <person name="Zhu D."/>
            <person name="Muzny D."/>
            <person name="Worley K."/>
            <person name="Gibbs R."/>
        </authorList>
    </citation>
    <scope>NUCLEOTIDE SEQUENCE [LARGE SCALE GENOMIC DNA]</scope>
    <source>
        <strain evidence="5 6">ATCC 49030</strain>
    </source>
</reference>
<dbReference type="EC" id="1.1.1.-" evidence="5"/>
<evidence type="ECO:0000259" key="4">
    <source>
        <dbReference type="Pfam" id="PF00676"/>
    </source>
</evidence>
<keyword evidence="3" id="KW-0786">Thiamine pyrophosphate</keyword>
<comment type="cofactor">
    <cofactor evidence="1">
        <name>thiamine diphosphate</name>
        <dbReference type="ChEBI" id="CHEBI:58937"/>
    </cofactor>
</comment>
<keyword evidence="6" id="KW-1185">Reference proteome</keyword>
<accession>D4YLH2</accession>
<dbReference type="CDD" id="cd02000">
    <property type="entry name" value="TPP_E1_PDC_ADC_BCADC"/>
    <property type="match status" value="1"/>
</dbReference>
<comment type="caution">
    <text evidence="5">The sequence shown here is derived from an EMBL/GenBank/DDBJ whole genome shotgun (WGS) entry which is preliminary data.</text>
</comment>
<dbReference type="GO" id="GO:0006086">
    <property type="term" value="P:pyruvate decarboxylation to acetyl-CoA"/>
    <property type="evidence" value="ECO:0007669"/>
    <property type="project" value="TreeGrafter"/>
</dbReference>
<dbReference type="Proteomes" id="UP000005714">
    <property type="component" value="Unassembled WGS sequence"/>
</dbReference>
<name>D4YLH2_9MICO</name>
<sequence length="320" mass="34170">MEPTKEQLIGAYDKMSKIRAFEDRLHKENLTGDIPGFIHLYAGEEAIAVGMCENLTPADKIASTHRGHGHCIAKGSDVTKMMLEIFGAQDGLCHGKGGSMHIADLDTGMLGANGIVGGGPPITVGAGLTAKYRGEGHVAVSFTGDGGSNQGTTFEAINMAVVLQLPVIFVFENNGMGEATGAEFAVGSKDIASRAAGFGLPAVTVDGNNFFDMYQASREAVHRARNGGGPTVIEAVSYRYYGHFEGDPGLYREQDQVAQYKAKNDPLQIFRAQVEGQISAEELDKIDESNIELVDEAVKKARAAKQPDPSEVHTDVYVSY</sequence>
<organism evidence="5 6">
    <name type="scientific">Brevibacterium mcbrellneri ATCC 49030</name>
    <dbReference type="NCBI Taxonomy" id="585530"/>
    <lineage>
        <taxon>Bacteria</taxon>
        <taxon>Bacillati</taxon>
        <taxon>Actinomycetota</taxon>
        <taxon>Actinomycetes</taxon>
        <taxon>Micrococcales</taxon>
        <taxon>Brevibacteriaceae</taxon>
        <taxon>Brevibacterium</taxon>
    </lineage>
</organism>
<dbReference type="AlphaFoldDB" id="D4YLH2"/>
<evidence type="ECO:0000313" key="5">
    <source>
        <dbReference type="EMBL" id="EFG47889.1"/>
    </source>
</evidence>
<dbReference type="Pfam" id="PF00676">
    <property type="entry name" value="E1_dh"/>
    <property type="match status" value="1"/>
</dbReference>
<dbReference type="RefSeq" id="WP_005882952.1">
    <property type="nucleotide sequence ID" value="NZ_ADNU01000022.1"/>
</dbReference>
<dbReference type="EMBL" id="ADNU01000022">
    <property type="protein sequence ID" value="EFG47889.1"/>
    <property type="molecule type" value="Genomic_DNA"/>
</dbReference>
<feature type="domain" description="Dehydrogenase E1 component" evidence="4">
    <location>
        <begin position="14"/>
        <end position="309"/>
    </location>
</feature>
<protein>
    <submittedName>
        <fullName evidence="5">Dehydrogenase E1 component</fullName>
        <ecNumber evidence="5">1.1.1.-</ecNumber>
    </submittedName>
</protein>
<dbReference type="PANTHER" id="PTHR11516">
    <property type="entry name" value="PYRUVATE DEHYDROGENASE E1 COMPONENT, ALPHA SUBUNIT BACTERIAL AND ORGANELLAR"/>
    <property type="match status" value="1"/>
</dbReference>
<dbReference type="STRING" id="585530.HMPREF0183_0782"/>
<gene>
    <name evidence="5" type="primary">acoA</name>
    <name evidence="5" type="ORF">HMPREF0183_0782</name>
</gene>
<dbReference type="PANTHER" id="PTHR11516:SF60">
    <property type="entry name" value="PYRUVATE DEHYDROGENASE E1 COMPONENT SUBUNIT ALPHA"/>
    <property type="match status" value="1"/>
</dbReference>